<dbReference type="AlphaFoldDB" id="A0A395LXD0"/>
<name>A0A395LXD0_9BACT</name>
<proteinExistence type="predicted"/>
<dbReference type="EMBL" id="PHFL01000068">
    <property type="protein sequence ID" value="RFM23240.1"/>
    <property type="molecule type" value="Genomic_DNA"/>
</dbReference>
<dbReference type="GO" id="GO:0008483">
    <property type="term" value="F:transaminase activity"/>
    <property type="evidence" value="ECO:0007669"/>
    <property type="project" value="UniProtKB-KW"/>
</dbReference>
<comment type="caution">
    <text evidence="3">The sequence shown here is derived from an EMBL/GenBank/DDBJ whole genome shotgun (WGS) entry which is preliminary data.</text>
</comment>
<dbReference type="Gene3D" id="3.40.640.10">
    <property type="entry name" value="Type I PLP-dependent aspartate aminotransferase-like (Major domain)"/>
    <property type="match status" value="1"/>
</dbReference>
<dbReference type="InterPro" id="IPR015422">
    <property type="entry name" value="PyrdxlP-dep_Trfase_small"/>
</dbReference>
<sequence length="388" mass="45023">MYQSHYSRFLCAAPNRLHFAAHSHHLWLDVTREAHLQYWDDSAKYADKKWAYIFSTVIAEAQRHISAILDLSHPEQIVFAPNTHEFVARLFSSLDWSKPVKILTTDSEFYSFSRQAMRLQEAMPTYFSVHRVPAEPFESFEARFREAIVRERYDMIFFSHVFFNSGFVISDLDSLVASVPSPETLVVIDGYHGFCAIPTSLRRIESRVFYLSGGYKYAQSGEGVCFLVVPQSCALRPIFTGWFAELATLAESPSHEVTYQHDGLRFAGATFDPSGLYRFNAAMRWFAAQRLSVERIHSYVVRLQEYFLQRLEQEPIRALPLSALRPPRHLTLRGHFLTFELDNAIELEKQLLERDVYIDRRANRLRFGFGLYHTEAEVDALIERLLTL</sequence>
<feature type="domain" description="Aminotransferase class V" evidence="2">
    <location>
        <begin position="54"/>
        <end position="319"/>
    </location>
</feature>
<organism evidence="3 4">
    <name type="scientific">Candidatus Thermochlorobacter aerophilus</name>
    <dbReference type="NCBI Taxonomy" id="1868324"/>
    <lineage>
        <taxon>Bacteria</taxon>
        <taxon>Pseudomonadati</taxon>
        <taxon>Chlorobiota</taxon>
        <taxon>Chlorobiia</taxon>
        <taxon>Chlorobiales</taxon>
        <taxon>Candidatus Thermochlorobacteriaceae</taxon>
        <taxon>Candidatus Thermochlorobacter</taxon>
    </lineage>
</organism>
<dbReference type="Pfam" id="PF00266">
    <property type="entry name" value="Aminotran_5"/>
    <property type="match status" value="1"/>
</dbReference>
<dbReference type="InterPro" id="IPR000192">
    <property type="entry name" value="Aminotrans_V_dom"/>
</dbReference>
<evidence type="ECO:0000256" key="1">
    <source>
        <dbReference type="ARBA" id="ARBA00022898"/>
    </source>
</evidence>
<dbReference type="InterPro" id="IPR015424">
    <property type="entry name" value="PyrdxlP-dep_Trfase"/>
</dbReference>
<accession>A0A395LXD0</accession>
<dbReference type="SUPFAM" id="SSF53383">
    <property type="entry name" value="PLP-dependent transferases"/>
    <property type="match status" value="1"/>
</dbReference>
<keyword evidence="3" id="KW-0032">Aminotransferase</keyword>
<keyword evidence="3" id="KW-0808">Transferase</keyword>
<dbReference type="PANTHER" id="PTHR43586:SF8">
    <property type="entry name" value="CYSTEINE DESULFURASE 1, CHLOROPLASTIC"/>
    <property type="match status" value="1"/>
</dbReference>
<dbReference type="Gene3D" id="3.90.1150.10">
    <property type="entry name" value="Aspartate Aminotransferase, domain 1"/>
    <property type="match status" value="1"/>
</dbReference>
<dbReference type="Proteomes" id="UP000266389">
    <property type="component" value="Unassembled WGS sequence"/>
</dbReference>
<evidence type="ECO:0000313" key="4">
    <source>
        <dbReference type="Proteomes" id="UP000266389"/>
    </source>
</evidence>
<dbReference type="InterPro" id="IPR015421">
    <property type="entry name" value="PyrdxlP-dep_Trfase_major"/>
</dbReference>
<keyword evidence="1" id="KW-0663">Pyridoxal phosphate</keyword>
<dbReference type="PANTHER" id="PTHR43586">
    <property type="entry name" value="CYSTEINE DESULFURASE"/>
    <property type="match status" value="1"/>
</dbReference>
<evidence type="ECO:0000313" key="3">
    <source>
        <dbReference type="EMBL" id="RFM23240.1"/>
    </source>
</evidence>
<evidence type="ECO:0000259" key="2">
    <source>
        <dbReference type="Pfam" id="PF00266"/>
    </source>
</evidence>
<protein>
    <submittedName>
        <fullName evidence="3">Aminotransferase class V-fold PLP-dependent enzyme</fullName>
    </submittedName>
</protein>
<gene>
    <name evidence="3" type="ORF">D0433_12240</name>
</gene>
<reference evidence="3 4" key="1">
    <citation type="journal article" date="2011" name="ISME J.">
        <title>Community ecology of hot spring cyanobacterial mats: predominant populations and their functional potential.</title>
        <authorList>
            <person name="Klatt C.G."/>
            <person name="Wood J.M."/>
            <person name="Rusch D.B."/>
            <person name="Bateson M.M."/>
            <person name="Hamamura N."/>
            <person name="Heidelberg J.F."/>
            <person name="Grossman A.R."/>
            <person name="Bhaya D."/>
            <person name="Cohan F.M."/>
            <person name="Kuhl M."/>
            <person name="Bryant D.A."/>
            <person name="Ward D.M."/>
        </authorList>
    </citation>
    <scope>NUCLEOTIDE SEQUENCE [LARGE SCALE GENOMIC DNA]</scope>
    <source>
        <strain evidence="3">OS</strain>
    </source>
</reference>